<accession>A0ABS9YHC0</accession>
<dbReference type="PANTHER" id="PTHR35526:SF3">
    <property type="entry name" value="ANTI-SIGMA-F FACTOR RSBW"/>
    <property type="match status" value="1"/>
</dbReference>
<reference evidence="3" key="1">
    <citation type="submission" date="2022-03" db="EMBL/GenBank/DDBJ databases">
        <title>Streptomyces 7R015 and 7R016 isolated from Barleria lupulina in Thailand.</title>
        <authorList>
            <person name="Kanchanasin P."/>
            <person name="Phongsopitanun W."/>
            <person name="Tanasupawat S."/>
        </authorList>
    </citation>
    <scope>NUCLEOTIDE SEQUENCE</scope>
    <source>
        <strain evidence="3">7R015</strain>
    </source>
</reference>
<sequence length="133" mass="14719">MNTESHLHTWRRSFMPVVENIPEARLGAQLVLASWCVPDDVSDTVALVLTELATNAVRHGCRPARTFTVALTHDGRKTIEVEVFDGSPRHPVLRGYAPDATSGRGLLLVAALCEEWGVREREFGKSVWARVVS</sequence>
<dbReference type="Pfam" id="PF13581">
    <property type="entry name" value="HATPase_c_2"/>
    <property type="match status" value="1"/>
</dbReference>
<keyword evidence="3" id="KW-0547">Nucleotide-binding</keyword>
<dbReference type="CDD" id="cd16936">
    <property type="entry name" value="HATPase_RsbW-like"/>
    <property type="match status" value="1"/>
</dbReference>
<dbReference type="PANTHER" id="PTHR35526">
    <property type="entry name" value="ANTI-SIGMA-F FACTOR RSBW-RELATED"/>
    <property type="match status" value="1"/>
</dbReference>
<dbReference type="Gene3D" id="3.30.565.10">
    <property type="entry name" value="Histidine kinase-like ATPase, C-terminal domain"/>
    <property type="match status" value="1"/>
</dbReference>
<name>A0ABS9YHC0_9ACTN</name>
<dbReference type="InterPro" id="IPR003594">
    <property type="entry name" value="HATPase_dom"/>
</dbReference>
<dbReference type="GO" id="GO:0005524">
    <property type="term" value="F:ATP binding"/>
    <property type="evidence" value="ECO:0007669"/>
    <property type="project" value="UniProtKB-KW"/>
</dbReference>
<comment type="caution">
    <text evidence="3">The sequence shown here is derived from an EMBL/GenBank/DDBJ whole genome shotgun (WGS) entry which is preliminary data.</text>
</comment>
<keyword evidence="1" id="KW-0808">Transferase</keyword>
<proteinExistence type="predicted"/>
<evidence type="ECO:0000313" key="4">
    <source>
        <dbReference type="Proteomes" id="UP001165269"/>
    </source>
</evidence>
<dbReference type="RefSeq" id="WP_242773375.1">
    <property type="nucleotide sequence ID" value="NZ_JALDAY010000012.1"/>
</dbReference>
<keyword evidence="4" id="KW-1185">Reference proteome</keyword>
<keyword evidence="1" id="KW-0723">Serine/threonine-protein kinase</keyword>
<dbReference type="SUPFAM" id="SSF55874">
    <property type="entry name" value="ATPase domain of HSP90 chaperone/DNA topoisomerase II/histidine kinase"/>
    <property type="match status" value="1"/>
</dbReference>
<keyword evidence="3" id="KW-0067">ATP-binding</keyword>
<organism evidence="3 4">
    <name type="scientific">Streptomyces cylindrosporus</name>
    <dbReference type="NCBI Taxonomy" id="2927583"/>
    <lineage>
        <taxon>Bacteria</taxon>
        <taxon>Bacillati</taxon>
        <taxon>Actinomycetota</taxon>
        <taxon>Actinomycetes</taxon>
        <taxon>Kitasatosporales</taxon>
        <taxon>Streptomycetaceae</taxon>
        <taxon>Streptomyces</taxon>
    </lineage>
</organism>
<dbReference type="Proteomes" id="UP001165269">
    <property type="component" value="Unassembled WGS sequence"/>
</dbReference>
<evidence type="ECO:0000313" key="3">
    <source>
        <dbReference type="EMBL" id="MCI3276619.1"/>
    </source>
</evidence>
<dbReference type="EMBL" id="JALDAY010000012">
    <property type="protein sequence ID" value="MCI3276619.1"/>
    <property type="molecule type" value="Genomic_DNA"/>
</dbReference>
<protein>
    <submittedName>
        <fullName evidence="3">ATP-binding protein</fullName>
    </submittedName>
</protein>
<evidence type="ECO:0000256" key="1">
    <source>
        <dbReference type="ARBA" id="ARBA00022527"/>
    </source>
</evidence>
<dbReference type="InterPro" id="IPR050267">
    <property type="entry name" value="Anti-sigma-factor_SerPK"/>
</dbReference>
<evidence type="ECO:0000259" key="2">
    <source>
        <dbReference type="Pfam" id="PF13581"/>
    </source>
</evidence>
<gene>
    <name evidence="3" type="ORF">MQP27_36650</name>
</gene>
<feature type="domain" description="Histidine kinase/HSP90-like ATPase" evidence="2">
    <location>
        <begin position="18"/>
        <end position="130"/>
    </location>
</feature>
<dbReference type="InterPro" id="IPR036890">
    <property type="entry name" value="HATPase_C_sf"/>
</dbReference>
<keyword evidence="1" id="KW-0418">Kinase</keyword>